<accession>A0AAW0X2N0</accession>
<evidence type="ECO:0000256" key="3">
    <source>
        <dbReference type="SAM" id="MobiDB-lite"/>
    </source>
</evidence>
<dbReference type="PANTHER" id="PTHR13865">
    <property type="entry name" value="TIGHT JUNCTION PROTEIN"/>
    <property type="match status" value="1"/>
</dbReference>
<dbReference type="SMART" id="SM00228">
    <property type="entry name" value="PDZ"/>
    <property type="match status" value="3"/>
</dbReference>
<feature type="compositionally biased region" description="Basic and acidic residues" evidence="3">
    <location>
        <begin position="952"/>
        <end position="970"/>
    </location>
</feature>
<feature type="domain" description="SH3" evidence="4">
    <location>
        <begin position="370"/>
        <end position="438"/>
    </location>
</feature>
<dbReference type="GO" id="GO:0150105">
    <property type="term" value="P:protein localization to cell-cell junction"/>
    <property type="evidence" value="ECO:0007669"/>
    <property type="project" value="TreeGrafter"/>
</dbReference>
<feature type="region of interest" description="Disordered" evidence="3">
    <location>
        <begin position="698"/>
        <end position="864"/>
    </location>
</feature>
<feature type="domain" description="PDZ" evidence="6">
    <location>
        <begin position="21"/>
        <end position="108"/>
    </location>
</feature>
<dbReference type="CDD" id="cd06727">
    <property type="entry name" value="PDZ1_ZO1-like"/>
    <property type="match status" value="1"/>
</dbReference>
<keyword evidence="1 2" id="KW-0728">SH3 domain</keyword>
<dbReference type="Pfam" id="PF07653">
    <property type="entry name" value="SH3_2"/>
    <property type="match status" value="1"/>
</dbReference>
<dbReference type="Gene3D" id="3.40.50.300">
    <property type="entry name" value="P-loop containing nucleotide triphosphate hydrolases"/>
    <property type="match status" value="1"/>
</dbReference>
<dbReference type="InterPro" id="IPR036028">
    <property type="entry name" value="SH3-like_dom_sf"/>
</dbReference>
<proteinExistence type="predicted"/>
<evidence type="ECO:0000313" key="7">
    <source>
        <dbReference type="EMBL" id="KAK8733894.1"/>
    </source>
</evidence>
<dbReference type="InterPro" id="IPR027417">
    <property type="entry name" value="P-loop_NTPase"/>
</dbReference>
<keyword evidence="8" id="KW-1185">Reference proteome</keyword>
<feature type="domain" description="PDZ" evidence="6">
    <location>
        <begin position="120"/>
        <end position="198"/>
    </location>
</feature>
<dbReference type="Pfam" id="PF00625">
    <property type="entry name" value="Guanylate_kin"/>
    <property type="match status" value="1"/>
</dbReference>
<comment type="caution">
    <text evidence="7">The sequence shown here is derived from an EMBL/GenBank/DDBJ whole genome shotgun (WGS) entry which is preliminary data.</text>
</comment>
<gene>
    <name evidence="7" type="ORF">OTU49_006231</name>
</gene>
<feature type="region of interest" description="Disordered" evidence="3">
    <location>
        <begin position="922"/>
        <end position="988"/>
    </location>
</feature>
<evidence type="ECO:0000259" key="4">
    <source>
        <dbReference type="PROSITE" id="PS50002"/>
    </source>
</evidence>
<dbReference type="EMBL" id="JARKIK010000052">
    <property type="protein sequence ID" value="KAK8733894.1"/>
    <property type="molecule type" value="Genomic_DNA"/>
</dbReference>
<dbReference type="Gene3D" id="2.30.30.40">
    <property type="entry name" value="SH3 Domains"/>
    <property type="match status" value="1"/>
</dbReference>
<feature type="region of interest" description="Disordered" evidence="3">
    <location>
        <begin position="443"/>
        <end position="466"/>
    </location>
</feature>
<dbReference type="PANTHER" id="PTHR13865:SF28">
    <property type="entry name" value="POLYCHAETOID, ISOFORM O"/>
    <property type="match status" value="1"/>
</dbReference>
<organism evidence="7 8">
    <name type="scientific">Cherax quadricarinatus</name>
    <name type="common">Australian red claw crayfish</name>
    <dbReference type="NCBI Taxonomy" id="27406"/>
    <lineage>
        <taxon>Eukaryota</taxon>
        <taxon>Metazoa</taxon>
        <taxon>Ecdysozoa</taxon>
        <taxon>Arthropoda</taxon>
        <taxon>Crustacea</taxon>
        <taxon>Multicrustacea</taxon>
        <taxon>Malacostraca</taxon>
        <taxon>Eumalacostraca</taxon>
        <taxon>Eucarida</taxon>
        <taxon>Decapoda</taxon>
        <taxon>Pleocyemata</taxon>
        <taxon>Astacidea</taxon>
        <taxon>Parastacoidea</taxon>
        <taxon>Parastacidae</taxon>
        <taxon>Cherax</taxon>
    </lineage>
</organism>
<evidence type="ECO:0000256" key="1">
    <source>
        <dbReference type="ARBA" id="ARBA00022443"/>
    </source>
</evidence>
<dbReference type="InterPro" id="IPR008145">
    <property type="entry name" value="GK/Ca_channel_bsu"/>
</dbReference>
<feature type="compositionally biased region" description="Low complexity" evidence="3">
    <location>
        <begin position="804"/>
        <end position="814"/>
    </location>
</feature>
<dbReference type="CDD" id="cd06728">
    <property type="entry name" value="PDZ2_ZO1-like_ds"/>
    <property type="match status" value="1"/>
</dbReference>
<feature type="compositionally biased region" description="Low complexity" evidence="3">
    <location>
        <begin position="887"/>
        <end position="903"/>
    </location>
</feature>
<feature type="domain" description="Guanylate kinase-like" evidence="5">
    <location>
        <begin position="566"/>
        <end position="665"/>
    </location>
</feature>
<dbReference type="FunFam" id="2.30.42.10:FF:000029">
    <property type="entry name" value="tight junction protein ZO-1 isoform X1"/>
    <property type="match status" value="1"/>
</dbReference>
<dbReference type="Proteomes" id="UP001445076">
    <property type="component" value="Unassembled WGS sequence"/>
</dbReference>
<evidence type="ECO:0000259" key="5">
    <source>
        <dbReference type="PROSITE" id="PS50052"/>
    </source>
</evidence>
<feature type="compositionally biased region" description="Basic and acidic residues" evidence="3">
    <location>
        <begin position="785"/>
        <end position="803"/>
    </location>
</feature>
<reference evidence="7 8" key="1">
    <citation type="journal article" date="2024" name="BMC Genomics">
        <title>Genome assembly of redclaw crayfish (Cherax quadricarinatus) provides insights into its immune adaptation and hypoxia tolerance.</title>
        <authorList>
            <person name="Liu Z."/>
            <person name="Zheng J."/>
            <person name="Li H."/>
            <person name="Fang K."/>
            <person name="Wang S."/>
            <person name="He J."/>
            <person name="Zhou D."/>
            <person name="Weng S."/>
            <person name="Chi M."/>
            <person name="Gu Z."/>
            <person name="He J."/>
            <person name="Li F."/>
            <person name="Wang M."/>
        </authorList>
    </citation>
    <scope>NUCLEOTIDE SEQUENCE [LARGE SCALE GENOMIC DNA]</scope>
    <source>
        <strain evidence="7">ZL_2023a</strain>
    </source>
</reference>
<dbReference type="SUPFAM" id="SSF50156">
    <property type="entry name" value="PDZ domain-like"/>
    <property type="match status" value="3"/>
</dbReference>
<dbReference type="GO" id="GO:0005923">
    <property type="term" value="C:bicellular tight junction"/>
    <property type="evidence" value="ECO:0007669"/>
    <property type="project" value="TreeGrafter"/>
</dbReference>
<dbReference type="CDD" id="cd06729">
    <property type="entry name" value="PDZ3_ZO1-like_domain"/>
    <property type="match status" value="1"/>
</dbReference>
<dbReference type="PROSITE" id="PS50106">
    <property type="entry name" value="PDZ"/>
    <property type="match status" value="3"/>
</dbReference>
<protein>
    <recommendedName>
        <fullName evidence="9">Tight junction protein ZO-1-like</fullName>
    </recommendedName>
</protein>
<evidence type="ECO:0000313" key="8">
    <source>
        <dbReference type="Proteomes" id="UP001445076"/>
    </source>
</evidence>
<dbReference type="PROSITE" id="PS50002">
    <property type="entry name" value="SH3"/>
    <property type="match status" value="1"/>
</dbReference>
<dbReference type="GO" id="GO:0005886">
    <property type="term" value="C:plasma membrane"/>
    <property type="evidence" value="ECO:0007669"/>
    <property type="project" value="TreeGrafter"/>
</dbReference>
<dbReference type="InterPro" id="IPR036034">
    <property type="entry name" value="PDZ_sf"/>
</dbReference>
<dbReference type="GO" id="GO:0050839">
    <property type="term" value="F:cell adhesion molecule binding"/>
    <property type="evidence" value="ECO:0007669"/>
    <property type="project" value="TreeGrafter"/>
</dbReference>
<dbReference type="InterPro" id="IPR008144">
    <property type="entry name" value="Guanylate_kin-like_dom"/>
</dbReference>
<dbReference type="SMART" id="SM00072">
    <property type="entry name" value="GuKc"/>
    <property type="match status" value="1"/>
</dbReference>
<feature type="compositionally biased region" description="Pro residues" evidence="3">
    <location>
        <begin position="827"/>
        <end position="844"/>
    </location>
</feature>
<sequence>MEMLGLTLRQGGERVVWEFHNVTLTRVPGYGFGIAVSGGRDNPHFTNGDPSIAISDVLKAGPAEGKLQINDRLISANGISLENVDYARAVQVLRDSGAAVQLVVKRRIVLPAAPEAQTIKVTLTKNKKKDDFGVVLGCRIYVKEITNKASVEKEGSLKEGDILLRINSNSTDNLTLKEAKKLLDSTKERLSLVVRRDPPPSVLAPPDLTVKDVRNPEYSDTRPNYSTQNLYVQPPTRSELQRGLYGPDTPDAKNNLMRSGLITQPWVSKVLCFTRPDPRFVSFKKEGSVGIRLTGGNEVGIFVTAVQPGSQAQLQGLIPGDKILKVNDMDMAGVTREEAVLYLMSLQNQIDLIVQTRRHDYECILNSQKGDLFYIKTHFHYEPNGKSELSFRSGDIFRVVDTLHNGVVGAWQVHRIGRNNQDTQKGIIPNKARAEELATAQFNAAKKEQTQSESRSGFFKRRRNSRRSKSLGKDHWEDVVFADSVSKFPAYERVALRHPGFVRPIVLFGPLADIAREKLLKENPDKFASPRIYMRLTMPIPCYGGYPYPSLRELDSSGEKPSGIIRLSAIREIMDRGKHAVLDITPNAVDRLNYAQFYPVVIFLRAESKQIVKELRSGFPKGRMSSKKLFDQSVKLEKLWSHIFTATISLTQPEAWFRKVREIVDKQQSGPIWMSETKPTEALSDDFLFPMTSRLSYASSPESDLETGPESRTPSKSPHRPPPSHNPYSDSREPRGRLVKSSSDPSLAAPEETEPNTYGGPPPYTASPTRLSPYDMMNPPLGPNAHDDLKSKLHPRSPHEPYRYSRSSSQPPTYRSDDPYRSSDYKPLPPPKSSNYKPVPPPKPKNYKPQAPGSIPTSVEGGVGPWEMYMDGRKAYDRGAYHTTSNGGLSDDYSGLDSGQGSSLDRKYDTFGRSSYNKVASGRSGYYLNVPPPRDIVPGSSQHGGGPAGRDLPNHDHRGSAFELYKKPPDPRGQPGGHPALPVYTDHGNRWEVIGV</sequence>
<feature type="compositionally biased region" description="Basic and acidic residues" evidence="3">
    <location>
        <begin position="815"/>
        <end position="824"/>
    </location>
</feature>
<dbReference type="Pfam" id="PF00595">
    <property type="entry name" value="PDZ"/>
    <property type="match status" value="3"/>
</dbReference>
<dbReference type="SUPFAM" id="SSF52540">
    <property type="entry name" value="P-loop containing nucleoside triphosphate hydrolases"/>
    <property type="match status" value="1"/>
</dbReference>
<evidence type="ECO:0000256" key="2">
    <source>
        <dbReference type="PROSITE-ProRule" id="PRU00192"/>
    </source>
</evidence>
<dbReference type="PROSITE" id="PS50052">
    <property type="entry name" value="GUANYLATE_KINASE_2"/>
    <property type="match status" value="1"/>
</dbReference>
<dbReference type="InterPro" id="IPR001478">
    <property type="entry name" value="PDZ"/>
</dbReference>
<feature type="region of interest" description="Disordered" evidence="3">
    <location>
        <begin position="878"/>
        <end position="909"/>
    </location>
</feature>
<feature type="domain" description="PDZ" evidence="6">
    <location>
        <begin position="285"/>
        <end position="358"/>
    </location>
</feature>
<dbReference type="SUPFAM" id="SSF50044">
    <property type="entry name" value="SH3-domain"/>
    <property type="match status" value="1"/>
</dbReference>
<dbReference type="GO" id="GO:0098609">
    <property type="term" value="P:cell-cell adhesion"/>
    <property type="evidence" value="ECO:0007669"/>
    <property type="project" value="TreeGrafter"/>
</dbReference>
<dbReference type="GO" id="GO:0045216">
    <property type="term" value="P:cell-cell junction organization"/>
    <property type="evidence" value="ECO:0007669"/>
    <property type="project" value="TreeGrafter"/>
</dbReference>
<name>A0AAW0X2N0_CHEQU</name>
<evidence type="ECO:0008006" key="9">
    <source>
        <dbReference type="Google" id="ProtNLM"/>
    </source>
</evidence>
<evidence type="ECO:0000259" key="6">
    <source>
        <dbReference type="PROSITE" id="PS50106"/>
    </source>
</evidence>
<dbReference type="CDD" id="cd11859">
    <property type="entry name" value="SH3_ZO"/>
    <property type="match status" value="1"/>
</dbReference>
<dbReference type="AlphaFoldDB" id="A0AAW0X2N0"/>
<dbReference type="InterPro" id="IPR001452">
    <property type="entry name" value="SH3_domain"/>
</dbReference>
<dbReference type="Gene3D" id="2.30.42.10">
    <property type="match status" value="3"/>
</dbReference>